<keyword evidence="2" id="KW-1185">Reference proteome</keyword>
<reference evidence="1" key="1">
    <citation type="submission" date="2022-02" db="EMBL/GenBank/DDBJ databases">
        <title>Plant Genome Project.</title>
        <authorList>
            <person name="Zhang R.-G."/>
        </authorList>
    </citation>
    <scope>NUCLEOTIDE SEQUENCE</scope>
    <source>
        <strain evidence="1">AT1</strain>
    </source>
</reference>
<gene>
    <name evidence="1" type="ORF">RHMOL_Rhmol03G0100100</name>
</gene>
<accession>A0ACC0PF11</accession>
<dbReference type="Proteomes" id="UP001062846">
    <property type="component" value="Chromosome 3"/>
</dbReference>
<sequence length="514" mass="56940">MAGRIPPDVSYPLLHAIEDENGNLIAYDYDEEEEEEEDDEDEDEDSASEDEDTSDDVQEAVVSPPPPPPRVSPSRPATISEDSEVSQRTRGGGETTTSSLSQDSSGREWSRSEIDGLFCPICMEAWTSGGDHQVCCLPCGHLYGASCIKRWLQQRKNSGKCPQCNRKSTLKDVRVIYAQQIVAIDQEIQKKVRSLEAKCASLEEKNLATYDLITTGRRENMKGGRERLLWIFKCTNLGRQVQFYSLGFSNELHLCVLINVMVHCVQSYTIPWFMVVLAVMRKNYLERLLGDAQNRPSGLLNAHEGCTEQAMFGRNLDLKYCGQGSSSNFILQEELQVDGAKLFDVDSSSQIGIIAQRLSGMGGMHVLAKMSLIAPHERENIALPVNTKAVRDLRVAPHGRLALLASLGKKLSIISMESNNTVLSYDLPAAAWSCSWDLNSSHYVYTGLQNGMLLVFDMRQTLKPVESVVGLTPNPIHTMYSLLPDSTLPPGVRSLLTASSGGLCQWNFGAIEER</sequence>
<dbReference type="EMBL" id="CM046390">
    <property type="protein sequence ID" value="KAI8563273.1"/>
    <property type="molecule type" value="Genomic_DNA"/>
</dbReference>
<comment type="caution">
    <text evidence="1">The sequence shown here is derived from an EMBL/GenBank/DDBJ whole genome shotgun (WGS) entry which is preliminary data.</text>
</comment>
<evidence type="ECO:0000313" key="1">
    <source>
        <dbReference type="EMBL" id="KAI8563273.1"/>
    </source>
</evidence>
<protein>
    <submittedName>
        <fullName evidence="1">Uncharacterized protein</fullName>
    </submittedName>
</protein>
<organism evidence="1 2">
    <name type="scientific">Rhododendron molle</name>
    <name type="common">Chinese azalea</name>
    <name type="synonym">Azalea mollis</name>
    <dbReference type="NCBI Taxonomy" id="49168"/>
    <lineage>
        <taxon>Eukaryota</taxon>
        <taxon>Viridiplantae</taxon>
        <taxon>Streptophyta</taxon>
        <taxon>Embryophyta</taxon>
        <taxon>Tracheophyta</taxon>
        <taxon>Spermatophyta</taxon>
        <taxon>Magnoliopsida</taxon>
        <taxon>eudicotyledons</taxon>
        <taxon>Gunneridae</taxon>
        <taxon>Pentapetalae</taxon>
        <taxon>asterids</taxon>
        <taxon>Ericales</taxon>
        <taxon>Ericaceae</taxon>
        <taxon>Ericoideae</taxon>
        <taxon>Rhodoreae</taxon>
        <taxon>Rhododendron</taxon>
    </lineage>
</organism>
<proteinExistence type="predicted"/>
<name>A0ACC0PF11_RHOML</name>
<evidence type="ECO:0000313" key="2">
    <source>
        <dbReference type="Proteomes" id="UP001062846"/>
    </source>
</evidence>